<feature type="region of interest" description="Disordered" evidence="1">
    <location>
        <begin position="239"/>
        <end position="262"/>
    </location>
</feature>
<organism evidence="2 3">
    <name type="scientific">Orchesella cincta</name>
    <name type="common">Springtail</name>
    <name type="synonym">Podura cincta</name>
    <dbReference type="NCBI Taxonomy" id="48709"/>
    <lineage>
        <taxon>Eukaryota</taxon>
        <taxon>Metazoa</taxon>
        <taxon>Ecdysozoa</taxon>
        <taxon>Arthropoda</taxon>
        <taxon>Hexapoda</taxon>
        <taxon>Collembola</taxon>
        <taxon>Entomobryomorpha</taxon>
        <taxon>Entomobryoidea</taxon>
        <taxon>Orchesellidae</taxon>
        <taxon>Orchesellinae</taxon>
        <taxon>Orchesella</taxon>
    </lineage>
</organism>
<dbReference type="GO" id="GO:0019915">
    <property type="term" value="P:lipid storage"/>
    <property type="evidence" value="ECO:0007669"/>
    <property type="project" value="TreeGrafter"/>
</dbReference>
<feature type="compositionally biased region" description="Basic residues" evidence="1">
    <location>
        <begin position="332"/>
        <end position="345"/>
    </location>
</feature>
<accession>A0A1D2MQ98</accession>
<proteinExistence type="predicted"/>
<dbReference type="PANTHER" id="PTHR14024:SF49">
    <property type="entry name" value="LIPID STORAGE DROPLETS SURFACE-BINDING PROTEIN 1"/>
    <property type="match status" value="1"/>
</dbReference>
<dbReference type="GO" id="GO:0005811">
    <property type="term" value="C:lipid droplet"/>
    <property type="evidence" value="ECO:0007669"/>
    <property type="project" value="TreeGrafter"/>
</dbReference>
<protein>
    <submittedName>
        <fullName evidence="2">Perilipin-5</fullName>
    </submittedName>
</protein>
<evidence type="ECO:0000256" key="1">
    <source>
        <dbReference type="SAM" id="MobiDB-lite"/>
    </source>
</evidence>
<sequence>MRRTHVQVVHEDDFDVNASRITEFDEQASLHPSNLFIHFFILCSTVLSKPTGNTSCTDPITCMRRAELAKVRAMEVQQKTFFQAHLANSKFVQTLIELPMVKFAVEGAGRQYSKVKDSHTIVGKSFELAEYVSCAFVDKLSPIAEKGMSIASPISTKVDDLAAQSLEGLITRVPVISGEPQEIAQNTYCAIEKRVTEVTGYTIGYTETILKTWPAQSAMDVYESILNTACNTLDNFLPAQKDETGSGQNGLAPKQEYPDEEKHKRGMYLARRTYSVVTSVFQRVFGICQTQVENAATATDLVYKQVKNAVADAPAPNNEANATTNGESNKPVSKKQGKNKKNPQE</sequence>
<dbReference type="OMA" id="LNTACNT"/>
<dbReference type="GO" id="GO:0010890">
    <property type="term" value="P:positive regulation of triglyceride storage"/>
    <property type="evidence" value="ECO:0007669"/>
    <property type="project" value="TreeGrafter"/>
</dbReference>
<name>A0A1D2MQ98_ORCCI</name>
<feature type="region of interest" description="Disordered" evidence="1">
    <location>
        <begin position="312"/>
        <end position="345"/>
    </location>
</feature>
<keyword evidence="3" id="KW-1185">Reference proteome</keyword>
<dbReference type="EMBL" id="LJIJ01000716">
    <property type="protein sequence ID" value="ODM95072.1"/>
    <property type="molecule type" value="Genomic_DNA"/>
</dbReference>
<comment type="caution">
    <text evidence="2">The sequence shown here is derived from an EMBL/GenBank/DDBJ whole genome shotgun (WGS) entry which is preliminary data.</text>
</comment>
<evidence type="ECO:0000313" key="2">
    <source>
        <dbReference type="EMBL" id="ODM95072.1"/>
    </source>
</evidence>
<reference evidence="2 3" key="1">
    <citation type="journal article" date="2016" name="Genome Biol. Evol.">
        <title>Gene Family Evolution Reflects Adaptation to Soil Environmental Stressors in the Genome of the Collembolan Orchesella cincta.</title>
        <authorList>
            <person name="Faddeeva-Vakhrusheva A."/>
            <person name="Derks M.F."/>
            <person name="Anvar S.Y."/>
            <person name="Agamennone V."/>
            <person name="Suring W."/>
            <person name="Smit S."/>
            <person name="van Straalen N.M."/>
            <person name="Roelofs D."/>
        </authorList>
    </citation>
    <scope>NUCLEOTIDE SEQUENCE [LARGE SCALE GENOMIC DNA]</scope>
    <source>
        <tissue evidence="2">Mixed pool</tissue>
    </source>
</reference>
<gene>
    <name evidence="2" type="ORF">Ocin01_11618</name>
</gene>
<dbReference type="GO" id="GO:0005829">
    <property type="term" value="C:cytosol"/>
    <property type="evidence" value="ECO:0007669"/>
    <property type="project" value="TreeGrafter"/>
</dbReference>
<dbReference type="PANTHER" id="PTHR14024">
    <property type="entry name" value="PERILIPIN"/>
    <property type="match status" value="1"/>
</dbReference>
<feature type="compositionally biased region" description="Low complexity" evidence="1">
    <location>
        <begin position="312"/>
        <end position="329"/>
    </location>
</feature>
<dbReference type="Proteomes" id="UP000094527">
    <property type="component" value="Unassembled WGS sequence"/>
</dbReference>
<evidence type="ECO:0000313" key="3">
    <source>
        <dbReference type="Proteomes" id="UP000094527"/>
    </source>
</evidence>
<dbReference type="AlphaFoldDB" id="A0A1D2MQ98"/>